<dbReference type="SUPFAM" id="SSF81296">
    <property type="entry name" value="E set domains"/>
    <property type="match status" value="2"/>
</dbReference>
<evidence type="ECO:0000259" key="2">
    <source>
        <dbReference type="Pfam" id="PF00339"/>
    </source>
</evidence>
<dbReference type="GeneID" id="106669233"/>
<dbReference type="OrthoDB" id="2333384at2759"/>
<dbReference type="Proteomes" id="UP000494040">
    <property type="component" value="Unassembled WGS sequence"/>
</dbReference>
<dbReference type="Pfam" id="PF00339">
    <property type="entry name" value="Arrestin_N"/>
    <property type="match status" value="1"/>
</dbReference>
<name>A0A8I6TJ51_CIMLE</name>
<keyword evidence="4" id="KW-1185">Reference proteome</keyword>
<dbReference type="PANTHER" id="PTHR11188">
    <property type="entry name" value="ARRESTIN DOMAIN CONTAINING PROTEIN"/>
    <property type="match status" value="1"/>
</dbReference>
<accession>A0A8I6TJ51</accession>
<dbReference type="GO" id="GO:0015031">
    <property type="term" value="P:protein transport"/>
    <property type="evidence" value="ECO:0007669"/>
    <property type="project" value="TreeGrafter"/>
</dbReference>
<dbReference type="InterPro" id="IPR011021">
    <property type="entry name" value="Arrestin-like_N"/>
</dbReference>
<feature type="domain" description="Arrestin-like N-terminal" evidence="2">
    <location>
        <begin position="3"/>
        <end position="145"/>
    </location>
</feature>
<dbReference type="InterPro" id="IPR014752">
    <property type="entry name" value="Arrestin-like_C"/>
</dbReference>
<dbReference type="AlphaFoldDB" id="A0A8I6TJ51"/>
<protein>
    <recommendedName>
        <fullName evidence="2">Arrestin-like N-terminal domain-containing protein</fullName>
    </recommendedName>
</protein>
<dbReference type="RefSeq" id="XP_014254044.1">
    <property type="nucleotide sequence ID" value="XM_014398558.2"/>
</dbReference>
<dbReference type="EnsemblMetazoa" id="XM_014398558.2">
    <property type="protein sequence ID" value="XP_014254044.1"/>
    <property type="gene ID" value="LOC106669233"/>
</dbReference>
<evidence type="ECO:0000313" key="3">
    <source>
        <dbReference type="EnsemblMetazoa" id="XP_014254044.1"/>
    </source>
</evidence>
<organism evidence="3 4">
    <name type="scientific">Cimex lectularius</name>
    <name type="common">Bed bug</name>
    <name type="synonym">Acanthia lectularia</name>
    <dbReference type="NCBI Taxonomy" id="79782"/>
    <lineage>
        <taxon>Eukaryota</taxon>
        <taxon>Metazoa</taxon>
        <taxon>Ecdysozoa</taxon>
        <taxon>Arthropoda</taxon>
        <taxon>Hexapoda</taxon>
        <taxon>Insecta</taxon>
        <taxon>Pterygota</taxon>
        <taxon>Neoptera</taxon>
        <taxon>Paraneoptera</taxon>
        <taxon>Hemiptera</taxon>
        <taxon>Heteroptera</taxon>
        <taxon>Panheteroptera</taxon>
        <taxon>Cimicomorpha</taxon>
        <taxon>Cimicidae</taxon>
        <taxon>Cimex</taxon>
    </lineage>
</organism>
<dbReference type="InterPro" id="IPR050357">
    <property type="entry name" value="Arrestin_domain-protein"/>
</dbReference>
<evidence type="ECO:0000313" key="4">
    <source>
        <dbReference type="Proteomes" id="UP000494040"/>
    </source>
</evidence>
<dbReference type="Gene3D" id="2.60.40.640">
    <property type="match status" value="2"/>
</dbReference>
<reference evidence="3" key="1">
    <citation type="submission" date="2022-01" db="UniProtKB">
        <authorList>
            <consortium name="EnsemblMetazoa"/>
        </authorList>
    </citation>
    <scope>IDENTIFICATION</scope>
</reference>
<comment type="similarity">
    <text evidence="1">Belongs to the arrestin family.</text>
</comment>
<evidence type="ECO:0000256" key="1">
    <source>
        <dbReference type="ARBA" id="ARBA00005298"/>
    </source>
</evidence>
<dbReference type="InterPro" id="IPR014756">
    <property type="entry name" value="Ig_E-set"/>
</dbReference>
<sequence>MSVRIVLDCETDSFIAGSEITGNVKIDLDKPHYARGLVVKLEGLAKLSWIEPYKTKLGLLRKFKFVKYSSEETYLTSKFYLVGHSTGRVYFPSGENVFKFKVSVPLHLPSSFEGGRGYVRYSISAFIDIPGKTEHEATSPITIIMPRAPKEELMTTKAPVKKDVQKTIRRCSCLRSGNLSLQVSIPQKFFNLSETIPVIIDMDNSSTSNVEKIDCKIEKVAAFVKEPVQNLVAEIPLIILNPDESCTKYLENIKSTDEVVQTKNELGQSFGKNSMEKMHAQERAKKPLGKVTACSRQSNL</sequence>
<dbReference type="PANTHER" id="PTHR11188:SF176">
    <property type="entry name" value="ARRESTIN DOMAIN-CONTAINING PROTEIN 1"/>
    <property type="match status" value="1"/>
</dbReference>
<proteinExistence type="inferred from homology"/>
<dbReference type="GO" id="GO:0005737">
    <property type="term" value="C:cytoplasm"/>
    <property type="evidence" value="ECO:0007669"/>
    <property type="project" value="TreeGrafter"/>
</dbReference>